<name>A0ABU7EBX2_9TELE</name>
<reference evidence="2 3" key="1">
    <citation type="submission" date="2021-06" db="EMBL/GenBank/DDBJ databases">
        <authorList>
            <person name="Palmer J.M."/>
        </authorList>
    </citation>
    <scope>NUCLEOTIDE SEQUENCE [LARGE SCALE GENOMIC DNA]</scope>
    <source>
        <strain evidence="2 3">CL_MEX2019</strain>
        <tissue evidence="2">Muscle</tissue>
    </source>
</reference>
<dbReference type="EMBL" id="JAHUTJ010049953">
    <property type="protein sequence ID" value="MED6283693.1"/>
    <property type="molecule type" value="Genomic_DNA"/>
</dbReference>
<accession>A0ABU7EBX2</accession>
<evidence type="ECO:0000256" key="1">
    <source>
        <dbReference type="SAM" id="MobiDB-lite"/>
    </source>
</evidence>
<organism evidence="2 3">
    <name type="scientific">Characodon lateralis</name>
    <dbReference type="NCBI Taxonomy" id="208331"/>
    <lineage>
        <taxon>Eukaryota</taxon>
        <taxon>Metazoa</taxon>
        <taxon>Chordata</taxon>
        <taxon>Craniata</taxon>
        <taxon>Vertebrata</taxon>
        <taxon>Euteleostomi</taxon>
        <taxon>Actinopterygii</taxon>
        <taxon>Neopterygii</taxon>
        <taxon>Teleostei</taxon>
        <taxon>Neoteleostei</taxon>
        <taxon>Acanthomorphata</taxon>
        <taxon>Ovalentaria</taxon>
        <taxon>Atherinomorphae</taxon>
        <taxon>Cyprinodontiformes</taxon>
        <taxon>Goodeidae</taxon>
        <taxon>Characodon</taxon>
    </lineage>
</organism>
<sequence>MSFLRRVAGHSLRDRVRSSAIREGLCLSTGLGMPWAPPRRAERGVWGEGRLGISAESAAPATRSRMKQKMMTKMAEKKKGYREVKKQRKTDARKYIRKK</sequence>
<comment type="caution">
    <text evidence="2">The sequence shown here is derived from an EMBL/GenBank/DDBJ whole genome shotgun (WGS) entry which is preliminary data.</text>
</comment>
<keyword evidence="3" id="KW-1185">Reference proteome</keyword>
<evidence type="ECO:0008006" key="4">
    <source>
        <dbReference type="Google" id="ProtNLM"/>
    </source>
</evidence>
<gene>
    <name evidence="2" type="ORF">CHARACLAT_011510</name>
</gene>
<feature type="region of interest" description="Disordered" evidence="1">
    <location>
        <begin position="73"/>
        <end position="99"/>
    </location>
</feature>
<protein>
    <recommendedName>
        <fullName evidence="4">Mitochondrial mRNA-processing protein COX24 C-terminal domain-containing protein</fullName>
    </recommendedName>
</protein>
<feature type="compositionally biased region" description="Basic and acidic residues" evidence="1">
    <location>
        <begin position="74"/>
        <end position="99"/>
    </location>
</feature>
<evidence type="ECO:0000313" key="2">
    <source>
        <dbReference type="EMBL" id="MED6283693.1"/>
    </source>
</evidence>
<evidence type="ECO:0000313" key="3">
    <source>
        <dbReference type="Proteomes" id="UP001352852"/>
    </source>
</evidence>
<dbReference type="Proteomes" id="UP001352852">
    <property type="component" value="Unassembled WGS sequence"/>
</dbReference>
<proteinExistence type="predicted"/>